<dbReference type="Proteomes" id="UP001215280">
    <property type="component" value="Unassembled WGS sequence"/>
</dbReference>
<name>A0AAD7H9D1_9AGAR</name>
<organism evidence="1 2">
    <name type="scientific">Mycena maculata</name>
    <dbReference type="NCBI Taxonomy" id="230809"/>
    <lineage>
        <taxon>Eukaryota</taxon>
        <taxon>Fungi</taxon>
        <taxon>Dikarya</taxon>
        <taxon>Basidiomycota</taxon>
        <taxon>Agaricomycotina</taxon>
        <taxon>Agaricomycetes</taxon>
        <taxon>Agaricomycetidae</taxon>
        <taxon>Agaricales</taxon>
        <taxon>Marasmiineae</taxon>
        <taxon>Mycenaceae</taxon>
        <taxon>Mycena</taxon>
    </lineage>
</organism>
<evidence type="ECO:0000313" key="1">
    <source>
        <dbReference type="EMBL" id="KAJ7715598.1"/>
    </source>
</evidence>
<proteinExistence type="predicted"/>
<protein>
    <submittedName>
        <fullName evidence="1">Uncharacterized protein</fullName>
    </submittedName>
</protein>
<sequence>MAALVGPEIIRRILRYLPFLPGVTRKHIKTLSEKGEPFTSALQPYLFQHVNLRELAEAFEFFSILKKRSHILPGIHTLQVSFTLDANNFEDAEAGDEEDDKTNSEGGEGADWMKADVDRFHAELKTWLPLMTYLHTLILGFDEEDYGFLHRFLEFNGLDSLSQVRKIHLLSFSPEAQDQVGADPGPWDDPDWLSGLWQLPTLRYLIISTHNMPFWPPTHSQAENLRSCWFRTIPMTFNLQTVVLHCGDANEQRRLSSYAEGDQNHGSMPRTLEYPPETNISYASYPGNICNPFIIWTKCADEQLGMVWTEGSGNPYCGYGEHLYLEEL</sequence>
<comment type="caution">
    <text evidence="1">The sequence shown here is derived from an EMBL/GenBank/DDBJ whole genome shotgun (WGS) entry which is preliminary data.</text>
</comment>
<accession>A0AAD7H9D1</accession>
<keyword evidence="2" id="KW-1185">Reference proteome</keyword>
<gene>
    <name evidence="1" type="ORF">DFH07DRAFT_785585</name>
</gene>
<evidence type="ECO:0000313" key="2">
    <source>
        <dbReference type="Proteomes" id="UP001215280"/>
    </source>
</evidence>
<dbReference type="EMBL" id="JARJLG010000345">
    <property type="protein sequence ID" value="KAJ7715598.1"/>
    <property type="molecule type" value="Genomic_DNA"/>
</dbReference>
<reference evidence="1" key="1">
    <citation type="submission" date="2023-03" db="EMBL/GenBank/DDBJ databases">
        <title>Massive genome expansion in bonnet fungi (Mycena s.s.) driven by repeated elements and novel gene families across ecological guilds.</title>
        <authorList>
            <consortium name="Lawrence Berkeley National Laboratory"/>
            <person name="Harder C.B."/>
            <person name="Miyauchi S."/>
            <person name="Viragh M."/>
            <person name="Kuo A."/>
            <person name="Thoen E."/>
            <person name="Andreopoulos B."/>
            <person name="Lu D."/>
            <person name="Skrede I."/>
            <person name="Drula E."/>
            <person name="Henrissat B."/>
            <person name="Morin E."/>
            <person name="Kohler A."/>
            <person name="Barry K."/>
            <person name="LaButti K."/>
            <person name="Morin E."/>
            <person name="Salamov A."/>
            <person name="Lipzen A."/>
            <person name="Mereny Z."/>
            <person name="Hegedus B."/>
            <person name="Baldrian P."/>
            <person name="Stursova M."/>
            <person name="Weitz H."/>
            <person name="Taylor A."/>
            <person name="Grigoriev I.V."/>
            <person name="Nagy L.G."/>
            <person name="Martin F."/>
            <person name="Kauserud H."/>
        </authorList>
    </citation>
    <scope>NUCLEOTIDE SEQUENCE</scope>
    <source>
        <strain evidence="1">CBHHK188m</strain>
    </source>
</reference>
<dbReference type="AlphaFoldDB" id="A0AAD7H9D1"/>